<dbReference type="PhylomeDB" id="T1ISA7"/>
<keyword evidence="7" id="KW-1185">Reference proteome</keyword>
<dbReference type="InterPro" id="IPR006179">
    <property type="entry name" value="5_nucleotidase/apyrase"/>
</dbReference>
<dbReference type="HOGENOM" id="CLU_005854_7_2_1"/>
<dbReference type="PANTHER" id="PTHR11575:SF48">
    <property type="entry name" value="5'-NUCLEOTIDASE"/>
    <property type="match status" value="1"/>
</dbReference>
<dbReference type="Pfam" id="PF00149">
    <property type="entry name" value="Metallophos"/>
    <property type="match status" value="1"/>
</dbReference>
<dbReference type="Pfam" id="PF02872">
    <property type="entry name" value="5_nucleotid_C"/>
    <property type="match status" value="1"/>
</dbReference>
<organism evidence="6 7">
    <name type="scientific">Strigamia maritima</name>
    <name type="common">European centipede</name>
    <name type="synonym">Geophilus maritimus</name>
    <dbReference type="NCBI Taxonomy" id="126957"/>
    <lineage>
        <taxon>Eukaryota</taxon>
        <taxon>Metazoa</taxon>
        <taxon>Ecdysozoa</taxon>
        <taxon>Arthropoda</taxon>
        <taxon>Myriapoda</taxon>
        <taxon>Chilopoda</taxon>
        <taxon>Pleurostigmophora</taxon>
        <taxon>Geophilomorpha</taxon>
        <taxon>Linotaeniidae</taxon>
        <taxon>Strigamia</taxon>
    </lineage>
</organism>
<dbReference type="Gene3D" id="3.90.780.10">
    <property type="entry name" value="5'-Nucleotidase, C-terminal domain"/>
    <property type="match status" value="1"/>
</dbReference>
<keyword evidence="3" id="KW-0378">Hydrolase</keyword>
<sequence>MVHSSGTITIFHFNDCYNIEPQKHEPVGGAARFCTAVKRLSHLNPLVLFSGDILAPSLMSTFTQGEQMIPVLNALNVHCAVYGNHDFDFGIDNLLHCARETSFPWLMSNVIDNETKQPLADGKIYHIVEWEGKKLGIIGLVEIEWLATLATIDPSEVTYSDFVTEGRKLARLLKDKGVDYVIALTHMRTPNDTRLAENVDEIDLILGGHDHVYEVKQVNGKYIIKSGTDFRNFSVVTLSFNHNKVDVTVENITVTSDIPEDDDLKAKLEKYSGLVDSRMDVVLGTFSVDLDGTFASIRTRETNLGNFICDVMLASTHSDLAILNSGTLRSDRIHRKGQFTMRDLHTILPIMDPLVVLNVPGRDIVTILENGVSQYPKLEGRFPQVAGVAFGFNPNKPPGERVDPRYIKIGDEYLDVDQVYRLATKEYLHMGKDGYDVLKNAEVVLDVDSSPELCIAIQNHFQSIRVFSGCSKTKTKHRQSLVCLSRRHSVVKMIEGNISSSSVRSMRRGASLDAAAKRNLFQRQTSVDDIEKETCKLEPKIEGRIFILTDEIRQQLEKERLLYETLSLKPDPIEEVEENSSFDQT</sequence>
<dbReference type="STRING" id="126957.T1ISA7"/>
<evidence type="ECO:0000313" key="6">
    <source>
        <dbReference type="EnsemblMetazoa" id="SMAR003973-PA"/>
    </source>
</evidence>
<dbReference type="Proteomes" id="UP000014500">
    <property type="component" value="Unassembled WGS sequence"/>
</dbReference>
<dbReference type="OMA" id="GETWYDF"/>
<feature type="domain" description="5'-Nucleotidase C-terminal" evidence="5">
    <location>
        <begin position="282"/>
        <end position="439"/>
    </location>
</feature>
<dbReference type="InterPro" id="IPR041821">
    <property type="entry name" value="CG11883_N"/>
</dbReference>
<feature type="domain" description="Calcineurin-like phosphoesterase" evidence="4">
    <location>
        <begin position="9"/>
        <end position="213"/>
    </location>
</feature>
<reference evidence="7" key="1">
    <citation type="submission" date="2011-05" db="EMBL/GenBank/DDBJ databases">
        <authorList>
            <person name="Richards S.R."/>
            <person name="Qu J."/>
            <person name="Jiang H."/>
            <person name="Jhangiani S.N."/>
            <person name="Agravi P."/>
            <person name="Goodspeed R."/>
            <person name="Gross S."/>
            <person name="Mandapat C."/>
            <person name="Jackson L."/>
            <person name="Mathew T."/>
            <person name="Pu L."/>
            <person name="Thornton R."/>
            <person name="Saada N."/>
            <person name="Wilczek-Boney K.B."/>
            <person name="Lee S."/>
            <person name="Kovar C."/>
            <person name="Wu Y."/>
            <person name="Scherer S.E."/>
            <person name="Worley K.C."/>
            <person name="Muzny D.M."/>
            <person name="Gibbs R."/>
        </authorList>
    </citation>
    <scope>NUCLEOTIDE SEQUENCE</scope>
    <source>
        <strain evidence="7">Brora</strain>
    </source>
</reference>
<dbReference type="AlphaFoldDB" id="T1ISA7"/>
<dbReference type="PRINTS" id="PR01607">
    <property type="entry name" value="APYRASEFAMLY"/>
</dbReference>
<dbReference type="SUPFAM" id="SSF56300">
    <property type="entry name" value="Metallo-dependent phosphatases"/>
    <property type="match status" value="1"/>
</dbReference>
<evidence type="ECO:0000259" key="5">
    <source>
        <dbReference type="Pfam" id="PF02872"/>
    </source>
</evidence>
<comment type="similarity">
    <text evidence="1 3">Belongs to the 5'-nucleotidase family.</text>
</comment>
<evidence type="ECO:0008006" key="8">
    <source>
        <dbReference type="Google" id="ProtNLM"/>
    </source>
</evidence>
<protein>
    <recommendedName>
        <fullName evidence="8">5'-Nucleotidase C-terminal domain-containing protein</fullName>
    </recommendedName>
</protein>
<reference evidence="6" key="2">
    <citation type="submission" date="2015-02" db="UniProtKB">
        <authorList>
            <consortium name="EnsemblMetazoa"/>
        </authorList>
    </citation>
    <scope>IDENTIFICATION</scope>
</reference>
<dbReference type="InterPro" id="IPR029052">
    <property type="entry name" value="Metallo-depent_PP-like"/>
</dbReference>
<dbReference type="InterPro" id="IPR036907">
    <property type="entry name" value="5'-Nucleotdase_C_sf"/>
</dbReference>
<dbReference type="eggNOG" id="KOG4419">
    <property type="taxonomic scope" value="Eukaryota"/>
</dbReference>
<evidence type="ECO:0000259" key="4">
    <source>
        <dbReference type="Pfam" id="PF00149"/>
    </source>
</evidence>
<dbReference type="PANTHER" id="PTHR11575">
    <property type="entry name" value="5'-NUCLEOTIDASE-RELATED"/>
    <property type="match status" value="1"/>
</dbReference>
<dbReference type="InterPro" id="IPR004843">
    <property type="entry name" value="Calcineurin-like_PHP"/>
</dbReference>
<dbReference type="EnsemblMetazoa" id="SMAR003973-RA">
    <property type="protein sequence ID" value="SMAR003973-PA"/>
    <property type="gene ID" value="SMAR003973"/>
</dbReference>
<dbReference type="EMBL" id="JH431429">
    <property type="status" value="NOT_ANNOTATED_CDS"/>
    <property type="molecule type" value="Genomic_DNA"/>
</dbReference>
<dbReference type="GO" id="GO:0009166">
    <property type="term" value="P:nucleotide catabolic process"/>
    <property type="evidence" value="ECO:0007669"/>
    <property type="project" value="InterPro"/>
</dbReference>
<evidence type="ECO:0000313" key="7">
    <source>
        <dbReference type="Proteomes" id="UP000014500"/>
    </source>
</evidence>
<name>T1ISA7_STRMM</name>
<evidence type="ECO:0000256" key="1">
    <source>
        <dbReference type="ARBA" id="ARBA00006654"/>
    </source>
</evidence>
<proteinExistence type="inferred from homology"/>
<dbReference type="SUPFAM" id="SSF55816">
    <property type="entry name" value="5'-nucleotidase (syn. UDP-sugar hydrolase), C-terminal domain"/>
    <property type="match status" value="1"/>
</dbReference>
<dbReference type="InterPro" id="IPR008334">
    <property type="entry name" value="5'-Nucleotdase_C"/>
</dbReference>
<accession>T1ISA7</accession>
<dbReference type="CDD" id="cd07406">
    <property type="entry name" value="MPP_CG11883_N"/>
    <property type="match status" value="1"/>
</dbReference>
<keyword evidence="3" id="KW-0547">Nucleotide-binding</keyword>
<keyword evidence="2" id="KW-0732">Signal</keyword>
<dbReference type="Gene3D" id="3.60.21.10">
    <property type="match status" value="1"/>
</dbReference>
<dbReference type="GO" id="GO:0016787">
    <property type="term" value="F:hydrolase activity"/>
    <property type="evidence" value="ECO:0007669"/>
    <property type="project" value="UniProtKB-KW"/>
</dbReference>
<dbReference type="GO" id="GO:0000166">
    <property type="term" value="F:nucleotide binding"/>
    <property type="evidence" value="ECO:0007669"/>
    <property type="project" value="UniProtKB-KW"/>
</dbReference>
<evidence type="ECO:0000256" key="3">
    <source>
        <dbReference type="RuleBase" id="RU362119"/>
    </source>
</evidence>
<evidence type="ECO:0000256" key="2">
    <source>
        <dbReference type="ARBA" id="ARBA00022729"/>
    </source>
</evidence>